<comment type="caution">
    <text evidence="1">The sequence shown here is derived from an EMBL/GenBank/DDBJ whole genome shotgun (WGS) entry which is preliminary data.</text>
</comment>
<reference evidence="1 2" key="1">
    <citation type="submission" date="2019-07" db="EMBL/GenBank/DDBJ databases">
        <title>Whole genome shotgun sequence of Skermanella aerolata NBRC 106429.</title>
        <authorList>
            <person name="Hosoyama A."/>
            <person name="Uohara A."/>
            <person name="Ohji S."/>
            <person name="Ichikawa N."/>
        </authorList>
    </citation>
    <scope>NUCLEOTIDE SEQUENCE [LARGE SCALE GENOMIC DNA]</scope>
    <source>
        <strain evidence="1 2">NBRC 106429</strain>
    </source>
</reference>
<dbReference type="Proteomes" id="UP000321523">
    <property type="component" value="Unassembled WGS sequence"/>
</dbReference>
<proteinExistence type="predicted"/>
<name>A0A512DZL0_9PROT</name>
<organism evidence="1 2">
    <name type="scientific">Skermanella aerolata</name>
    <dbReference type="NCBI Taxonomy" id="393310"/>
    <lineage>
        <taxon>Bacteria</taxon>
        <taxon>Pseudomonadati</taxon>
        <taxon>Pseudomonadota</taxon>
        <taxon>Alphaproteobacteria</taxon>
        <taxon>Rhodospirillales</taxon>
        <taxon>Azospirillaceae</taxon>
        <taxon>Skermanella</taxon>
    </lineage>
</organism>
<evidence type="ECO:0000313" key="2">
    <source>
        <dbReference type="Proteomes" id="UP000321523"/>
    </source>
</evidence>
<keyword evidence="2" id="KW-1185">Reference proteome</keyword>
<gene>
    <name evidence="1" type="ORF">SAE02_60270</name>
</gene>
<sequence length="78" mass="8484">MLKLVSGEQSSSIPHDIPDECLIMAYVDGELDEAGRRYVETLLKSSSEARQIAEMMQLSCTLVRSAFPKAADDSACSS</sequence>
<dbReference type="OrthoDB" id="5702022at2"/>
<dbReference type="RefSeq" id="WP_044437459.1">
    <property type="nucleotide sequence ID" value="NZ_BJYZ01000032.1"/>
</dbReference>
<dbReference type="AlphaFoldDB" id="A0A512DZL0"/>
<evidence type="ECO:0000313" key="1">
    <source>
        <dbReference type="EMBL" id="GEO41879.1"/>
    </source>
</evidence>
<protein>
    <submittedName>
        <fullName evidence="1">Uncharacterized protein</fullName>
    </submittedName>
</protein>
<dbReference type="EMBL" id="BJYZ01000032">
    <property type="protein sequence ID" value="GEO41879.1"/>
    <property type="molecule type" value="Genomic_DNA"/>
</dbReference>
<accession>A0A512DZL0</accession>